<gene>
    <name evidence="1" type="ORF">X474_11165</name>
</gene>
<reference evidence="1 2" key="1">
    <citation type="submission" date="2013-11" db="EMBL/GenBank/DDBJ databases">
        <title>Metagenomic analysis of a methanogenic consortium involved in long chain n-alkane degradation.</title>
        <authorList>
            <person name="Davidova I.A."/>
            <person name="Callaghan A.V."/>
            <person name="Wawrik B."/>
            <person name="Pruitt S."/>
            <person name="Marks C."/>
            <person name="Duncan K.E."/>
            <person name="Suflita J.M."/>
        </authorList>
    </citation>
    <scope>NUCLEOTIDE SEQUENCE [LARGE SCALE GENOMIC DNA]</scope>
    <source>
        <strain evidence="1 2">SPR</strain>
    </source>
</reference>
<dbReference type="EMBL" id="AZAC01000014">
    <property type="protein sequence ID" value="KIX13838.1"/>
    <property type="molecule type" value="Genomic_DNA"/>
</dbReference>
<dbReference type="AlphaFoldDB" id="A0A0D2HTL3"/>
<organism evidence="1 2">
    <name type="scientific">Dethiosulfatarculus sandiegensis</name>
    <dbReference type="NCBI Taxonomy" id="1429043"/>
    <lineage>
        <taxon>Bacteria</taxon>
        <taxon>Pseudomonadati</taxon>
        <taxon>Thermodesulfobacteriota</taxon>
        <taxon>Desulfarculia</taxon>
        <taxon>Desulfarculales</taxon>
        <taxon>Desulfarculaceae</taxon>
        <taxon>Dethiosulfatarculus</taxon>
    </lineage>
</organism>
<sequence length="56" mass="6617">MVGFDPVYYFIYAHAGLLLHLTGAENHLRPWFVPKKQGRVFKEKEETLLKRTPLLF</sequence>
<name>A0A0D2HTL3_9BACT</name>
<keyword evidence="2" id="KW-1185">Reference proteome</keyword>
<protein>
    <submittedName>
        <fullName evidence="1">Uncharacterized protein</fullName>
    </submittedName>
</protein>
<dbReference type="Proteomes" id="UP000032233">
    <property type="component" value="Unassembled WGS sequence"/>
</dbReference>
<evidence type="ECO:0000313" key="1">
    <source>
        <dbReference type="EMBL" id="KIX13838.1"/>
    </source>
</evidence>
<dbReference type="InParanoid" id="A0A0D2HTL3"/>
<accession>A0A0D2HTL3</accession>
<proteinExistence type="predicted"/>
<comment type="caution">
    <text evidence="1">The sequence shown here is derived from an EMBL/GenBank/DDBJ whole genome shotgun (WGS) entry which is preliminary data.</text>
</comment>
<evidence type="ECO:0000313" key="2">
    <source>
        <dbReference type="Proteomes" id="UP000032233"/>
    </source>
</evidence>